<dbReference type="AlphaFoldDB" id="A0A2A6B9K5"/>
<keyword evidence="2" id="KW-1185">Reference proteome</keyword>
<sequence>MIMIIAQLESVRVSRGESEAMRDLWKSRLDEYLRSFEEEKREIPRYVIEIDRKRIVDVDGLREKEKHYERYNDLRTQFNERIEECHRKANIEKKAYETRMDYLNDLIIAVQEERIDEKKREEKVEKLRREIAEKTEQHKNEWYSTEFNGTLSDIKSVNVVNERADEVKRNVIEPMRESQSRKHSMKNFPITKSNINNGIIRAAFGEAENTKDIYEFDKESIVWRALNVLSVIRKNASKPERELMKCKGMELHSVCLDEFVKCLNAIDEALDDFPNMVGETVETYIDGGLSRTKLESAREDRAKSDAKRDIDEARLNERLCNVEAEKREIERQLIKIEWKKKDEEHQLKLEFEREKENLRNLSLERQISAQKELQTQFDIKMEECQRAANEDKKACEKKLDDLGARLMAEREKRIDEAKKHGEKVEELISNTKRKWTKCMLKPENFFRNTKRKSKNFIMNTQRKSKKCMLKSENFIVKWRRKLNNIFVKRTKFVAKRIRKSKNIVVKIVIWRGADEFKKETILPMRESQTRKHCATDKLLGMVAKSKKKSGLFRGKAENPNDLYDEIDKETAVWRSLVDRAVDKIQNPAFSDTRRAKGQELLVIIRKNTADCATELAKCKGMELHSVCLDEFVKCLNAIDEALDNFPPMVEETVASYIEGGPNSS</sequence>
<evidence type="ECO:0000313" key="1">
    <source>
        <dbReference type="EnsemblMetazoa" id="PPA28119.1"/>
    </source>
</evidence>
<proteinExistence type="predicted"/>
<gene>
    <name evidence="1" type="primary">WBGene00117673</name>
</gene>
<reference evidence="1" key="2">
    <citation type="submission" date="2022-06" db="UniProtKB">
        <authorList>
            <consortium name="EnsemblMetazoa"/>
        </authorList>
    </citation>
    <scope>IDENTIFICATION</scope>
    <source>
        <strain evidence="1">PS312</strain>
    </source>
</reference>
<name>A0A2A6B9K5_PRIPA</name>
<evidence type="ECO:0000313" key="2">
    <source>
        <dbReference type="Proteomes" id="UP000005239"/>
    </source>
</evidence>
<accession>A0A8R1UJN3</accession>
<protein>
    <submittedName>
        <fullName evidence="1">Uncharacterized protein</fullName>
    </submittedName>
</protein>
<accession>A0A2A6B9K5</accession>
<reference evidence="2" key="1">
    <citation type="journal article" date="2008" name="Nat. Genet.">
        <title>The Pristionchus pacificus genome provides a unique perspective on nematode lifestyle and parasitism.</title>
        <authorList>
            <person name="Dieterich C."/>
            <person name="Clifton S.W."/>
            <person name="Schuster L.N."/>
            <person name="Chinwalla A."/>
            <person name="Delehaunty K."/>
            <person name="Dinkelacker I."/>
            <person name="Fulton L."/>
            <person name="Fulton R."/>
            <person name="Godfrey J."/>
            <person name="Minx P."/>
            <person name="Mitreva M."/>
            <person name="Roeseler W."/>
            <person name="Tian H."/>
            <person name="Witte H."/>
            <person name="Yang S.P."/>
            <person name="Wilson R.K."/>
            <person name="Sommer R.J."/>
        </authorList>
    </citation>
    <scope>NUCLEOTIDE SEQUENCE [LARGE SCALE GENOMIC DNA]</scope>
    <source>
        <strain evidence="2">PS312</strain>
    </source>
</reference>
<organism evidence="1 2">
    <name type="scientific">Pristionchus pacificus</name>
    <name type="common">Parasitic nematode worm</name>
    <dbReference type="NCBI Taxonomy" id="54126"/>
    <lineage>
        <taxon>Eukaryota</taxon>
        <taxon>Metazoa</taxon>
        <taxon>Ecdysozoa</taxon>
        <taxon>Nematoda</taxon>
        <taxon>Chromadorea</taxon>
        <taxon>Rhabditida</taxon>
        <taxon>Rhabditina</taxon>
        <taxon>Diplogasteromorpha</taxon>
        <taxon>Diplogasteroidea</taxon>
        <taxon>Neodiplogasteridae</taxon>
        <taxon>Pristionchus</taxon>
    </lineage>
</organism>
<dbReference type="EnsemblMetazoa" id="PPA28119.1">
    <property type="protein sequence ID" value="PPA28119.1"/>
    <property type="gene ID" value="WBGene00117673"/>
</dbReference>
<dbReference type="Proteomes" id="UP000005239">
    <property type="component" value="Unassembled WGS sequence"/>
</dbReference>